<protein>
    <submittedName>
        <fullName evidence="2">Uncharacterized protein</fullName>
    </submittedName>
</protein>
<dbReference type="AlphaFoldDB" id="A0A0F9L087"/>
<accession>A0A0F9L087</accession>
<reference evidence="2" key="1">
    <citation type="journal article" date="2015" name="Nature">
        <title>Complex archaea that bridge the gap between prokaryotes and eukaryotes.</title>
        <authorList>
            <person name="Spang A."/>
            <person name="Saw J.H."/>
            <person name="Jorgensen S.L."/>
            <person name="Zaremba-Niedzwiedzka K."/>
            <person name="Martijn J."/>
            <person name="Lind A.E."/>
            <person name="van Eijk R."/>
            <person name="Schleper C."/>
            <person name="Guy L."/>
            <person name="Ettema T.J."/>
        </authorList>
    </citation>
    <scope>NUCLEOTIDE SEQUENCE</scope>
</reference>
<feature type="region of interest" description="Disordered" evidence="1">
    <location>
        <begin position="26"/>
        <end position="46"/>
    </location>
</feature>
<sequence>MEKDEEFYSECAKILGSDQKFIPNIPKARGRSGRWGPRQPGNGRFPGFGTIRVFSDRHIHMALNKPENIIKTFDSKEKVLEFLKELRNNE</sequence>
<name>A0A0F9L087_9ZZZZ</name>
<evidence type="ECO:0000313" key="2">
    <source>
        <dbReference type="EMBL" id="KKM88074.1"/>
    </source>
</evidence>
<proteinExistence type="predicted"/>
<gene>
    <name evidence="2" type="ORF">LCGC14_1262460</name>
</gene>
<organism evidence="2">
    <name type="scientific">marine sediment metagenome</name>
    <dbReference type="NCBI Taxonomy" id="412755"/>
    <lineage>
        <taxon>unclassified sequences</taxon>
        <taxon>metagenomes</taxon>
        <taxon>ecological metagenomes</taxon>
    </lineage>
</organism>
<comment type="caution">
    <text evidence="2">The sequence shown here is derived from an EMBL/GenBank/DDBJ whole genome shotgun (WGS) entry which is preliminary data.</text>
</comment>
<dbReference type="EMBL" id="LAZR01007011">
    <property type="protein sequence ID" value="KKM88074.1"/>
    <property type="molecule type" value="Genomic_DNA"/>
</dbReference>
<evidence type="ECO:0000256" key="1">
    <source>
        <dbReference type="SAM" id="MobiDB-lite"/>
    </source>
</evidence>